<feature type="region of interest" description="Disordered" evidence="1">
    <location>
        <begin position="67"/>
        <end position="87"/>
    </location>
</feature>
<proteinExistence type="predicted"/>
<dbReference type="OrthoDB" id="5272396at2759"/>
<evidence type="ECO:0000256" key="1">
    <source>
        <dbReference type="SAM" id="MobiDB-lite"/>
    </source>
</evidence>
<keyword evidence="3" id="KW-1185">Reference proteome</keyword>
<gene>
    <name evidence="2" type="ORF">IMSHALPRED_009933</name>
</gene>
<protein>
    <submittedName>
        <fullName evidence="2">Uncharacterized protein</fullName>
    </submittedName>
</protein>
<accession>A0A8H3EPQ0</accession>
<reference evidence="2" key="1">
    <citation type="submission" date="2021-03" db="EMBL/GenBank/DDBJ databases">
        <authorList>
            <person name="Tagirdzhanova G."/>
        </authorList>
    </citation>
    <scope>NUCLEOTIDE SEQUENCE</scope>
</reference>
<comment type="caution">
    <text evidence="2">The sequence shown here is derived from an EMBL/GenBank/DDBJ whole genome shotgun (WGS) entry which is preliminary data.</text>
</comment>
<dbReference type="EMBL" id="CAJPDT010000008">
    <property type="protein sequence ID" value="CAF9911126.1"/>
    <property type="molecule type" value="Genomic_DNA"/>
</dbReference>
<dbReference type="AlphaFoldDB" id="A0A8H3EPQ0"/>
<sequence>MDNPKATDIKGILILDRTLKWPDKCRAITSKGHSQCSHPPYTAESEANPHPCFCYQHRKPRARKYGEVDGFQPTDRDSQADQAPGAENVEAARAKSFSIASDGHVPYTVDSNGGPRATAFRFLDLPVELRDMVYKGLLCPHIDGSQYRRYESIQDYGLEPAILRTCKQICVEGSQVLYEKNSTVLIRLDAQAWRAFEKRSWDPTFQEIFPSARVEGGKVGGTPVLAIDMSVLPQYHIKGKREPKEQAVFIGFLPGLPKFCRFLTASCWCNMTLQLVINMEGLGARGPKVRQQMLSDCLDYFCEVRGLGGAVILTEPQHRATAAKVAHVMKKDEESINKAFGPIRAYEARVLRQLQEKRWNDARDTLQNALEFMGLLRRRLCIERYWNGTDKKLTHKLVVKMMETQWKYISICLKVGRTGDVHHQIRQMFRYSYDADKLTPAEQKAYSDRLADAHHAIGQAYLIDGFLNSAVYSFLQVLFTALGHREADEAIDLLEKRLKSSSKPEDVMVKLNIETVLEEVRHQGPNQHRLSKGQRKDTVEGFRATYQETEGLRRSRKLHTGIEIMEPSNAPPSQEYDL</sequence>
<dbReference type="Proteomes" id="UP000664534">
    <property type="component" value="Unassembled WGS sequence"/>
</dbReference>
<evidence type="ECO:0000313" key="3">
    <source>
        <dbReference type="Proteomes" id="UP000664534"/>
    </source>
</evidence>
<name>A0A8H3EPQ0_9LECA</name>
<evidence type="ECO:0000313" key="2">
    <source>
        <dbReference type="EMBL" id="CAF9911126.1"/>
    </source>
</evidence>
<organism evidence="2 3">
    <name type="scientific">Imshaugia aleurites</name>
    <dbReference type="NCBI Taxonomy" id="172621"/>
    <lineage>
        <taxon>Eukaryota</taxon>
        <taxon>Fungi</taxon>
        <taxon>Dikarya</taxon>
        <taxon>Ascomycota</taxon>
        <taxon>Pezizomycotina</taxon>
        <taxon>Lecanoromycetes</taxon>
        <taxon>OSLEUM clade</taxon>
        <taxon>Lecanoromycetidae</taxon>
        <taxon>Lecanorales</taxon>
        <taxon>Lecanorineae</taxon>
        <taxon>Parmeliaceae</taxon>
        <taxon>Imshaugia</taxon>
    </lineage>
</organism>